<protein>
    <submittedName>
        <fullName evidence="1">Uncharacterized protein</fullName>
    </submittedName>
</protein>
<accession>A0ABT2ID18</accession>
<dbReference type="RefSeq" id="WP_259827319.1">
    <property type="nucleotide sequence ID" value="NZ_JANZQH010000001.1"/>
</dbReference>
<gene>
    <name evidence="1" type="ORF">NZD88_02985</name>
</gene>
<keyword evidence="2" id="KW-1185">Reference proteome</keyword>
<sequence>MPEESIRKLELLQKLHHLSDNVLEKTDLKLTDIQAHFNVAQ</sequence>
<dbReference type="EMBL" id="JANZQH010000001">
    <property type="protein sequence ID" value="MCT2406518.1"/>
    <property type="molecule type" value="Genomic_DNA"/>
</dbReference>
<evidence type="ECO:0000313" key="1">
    <source>
        <dbReference type="EMBL" id="MCT2406518.1"/>
    </source>
</evidence>
<name>A0ABT2ID18_9FLAO</name>
<proteinExistence type="predicted"/>
<evidence type="ECO:0000313" key="2">
    <source>
        <dbReference type="Proteomes" id="UP001142057"/>
    </source>
</evidence>
<organism evidence="1 2">
    <name type="scientific">Chryseobacterium pyrolae</name>
    <dbReference type="NCBI Taxonomy" id="2987481"/>
    <lineage>
        <taxon>Bacteria</taxon>
        <taxon>Pseudomonadati</taxon>
        <taxon>Bacteroidota</taxon>
        <taxon>Flavobacteriia</taxon>
        <taxon>Flavobacteriales</taxon>
        <taxon>Weeksellaceae</taxon>
        <taxon>Chryseobacterium group</taxon>
        <taxon>Chryseobacterium</taxon>
    </lineage>
</organism>
<reference evidence="1" key="1">
    <citation type="submission" date="2022-08" db="EMBL/GenBank/DDBJ databases">
        <title>Chryseobacterium antibioticum,isolated from the rhizosphere soil of Pyrola in Tibet.</title>
        <authorList>
            <person name="Kan Y."/>
        </authorList>
    </citation>
    <scope>NUCLEOTIDE SEQUENCE</scope>
    <source>
        <strain evidence="1">Pc2-12</strain>
    </source>
</reference>
<comment type="caution">
    <text evidence="1">The sequence shown here is derived from an EMBL/GenBank/DDBJ whole genome shotgun (WGS) entry which is preliminary data.</text>
</comment>
<dbReference type="Proteomes" id="UP001142057">
    <property type="component" value="Unassembled WGS sequence"/>
</dbReference>